<dbReference type="EMBL" id="RQFY01000001">
    <property type="protein sequence ID" value="TGL36989.1"/>
    <property type="molecule type" value="Genomic_DNA"/>
</dbReference>
<dbReference type="OrthoDB" id="1495879at2"/>
<reference evidence="1" key="1">
    <citation type="journal article" date="2019" name="PLoS Negl. Trop. Dis.">
        <title>Revisiting the worldwide diversity of Leptospira species in the environment.</title>
        <authorList>
            <person name="Vincent A.T."/>
            <person name="Schiettekatte O."/>
            <person name="Bourhy P."/>
            <person name="Veyrier F.J."/>
            <person name="Picardeau M."/>
        </authorList>
    </citation>
    <scope>NUCLEOTIDE SEQUENCE [LARGE SCALE GENOMIC DNA]</scope>
    <source>
        <strain evidence="1">201800265</strain>
    </source>
</reference>
<comment type="caution">
    <text evidence="1">The sequence shown here is derived from an EMBL/GenBank/DDBJ whole genome shotgun (WGS) entry which is preliminary data.</text>
</comment>
<name>A0A4R9JD52_9LEPT</name>
<keyword evidence="2" id="KW-1185">Reference proteome</keyword>
<protein>
    <submittedName>
        <fullName evidence="1">Uncharacterized protein</fullName>
    </submittedName>
</protein>
<gene>
    <name evidence="1" type="ORF">EHQ52_03715</name>
</gene>
<sequence length="186" mass="21322">MEVKFDISNAELTDSDKDIIKSSLGLTNNVELKKSLEKIAKASFLEYRKMFIERGVPTKADEVLQEKLFYLIKHYFIEKLPTEAGISTIFQLTPSSSKTLLKNTISRYRIHLEEIIRNSIKEVLGDIERTDDKVKIVIQSDNIKDQINMVIAQKKPTLKKLISVKSSAGQYECPKDTFAFLESEFL</sequence>
<proteinExistence type="predicted"/>
<evidence type="ECO:0000313" key="1">
    <source>
        <dbReference type="EMBL" id="TGL36989.1"/>
    </source>
</evidence>
<dbReference type="Proteomes" id="UP000297871">
    <property type="component" value="Unassembled WGS sequence"/>
</dbReference>
<accession>A0A4R9JD52</accession>
<dbReference type="AlphaFoldDB" id="A0A4R9JD52"/>
<evidence type="ECO:0000313" key="2">
    <source>
        <dbReference type="Proteomes" id="UP000297871"/>
    </source>
</evidence>
<organism evidence="1 2">
    <name type="scientific">Leptospira koniambonensis</name>
    <dbReference type="NCBI Taxonomy" id="2484950"/>
    <lineage>
        <taxon>Bacteria</taxon>
        <taxon>Pseudomonadati</taxon>
        <taxon>Spirochaetota</taxon>
        <taxon>Spirochaetia</taxon>
        <taxon>Leptospirales</taxon>
        <taxon>Leptospiraceae</taxon>
        <taxon>Leptospira</taxon>
    </lineage>
</organism>
<dbReference type="RefSeq" id="WP_135613918.1">
    <property type="nucleotide sequence ID" value="NZ_RQFY01000001.1"/>
</dbReference>